<evidence type="ECO:0000256" key="8">
    <source>
        <dbReference type="SAM" id="SignalP"/>
    </source>
</evidence>
<dbReference type="Pfam" id="PF14905">
    <property type="entry name" value="OMP_b-brl_3"/>
    <property type="match status" value="1"/>
</dbReference>
<dbReference type="InterPro" id="IPR036942">
    <property type="entry name" value="Beta-barrel_TonB_sf"/>
</dbReference>
<evidence type="ECO:0000256" key="7">
    <source>
        <dbReference type="ARBA" id="ARBA00023237"/>
    </source>
</evidence>
<dbReference type="SUPFAM" id="SSF49464">
    <property type="entry name" value="Carboxypeptidase regulatory domain-like"/>
    <property type="match status" value="1"/>
</dbReference>
<dbReference type="PANTHER" id="PTHR30069:SF29">
    <property type="entry name" value="HEMOGLOBIN AND HEMOGLOBIN-HAPTOGLOBIN-BINDING PROTEIN 1-RELATED"/>
    <property type="match status" value="1"/>
</dbReference>
<comment type="subcellular location">
    <subcellularLocation>
        <location evidence="1">Cell outer membrane</location>
        <topology evidence="1">Multi-pass membrane protein</topology>
    </subcellularLocation>
</comment>
<feature type="domain" description="Outer membrane protein beta-barrel" evidence="9">
    <location>
        <begin position="420"/>
        <end position="864"/>
    </location>
</feature>
<keyword evidence="6" id="KW-0472">Membrane</keyword>
<dbReference type="RefSeq" id="WP_407030455.1">
    <property type="nucleotide sequence ID" value="NZ_JAQGEF010000004.1"/>
</dbReference>
<dbReference type="InterPro" id="IPR008969">
    <property type="entry name" value="CarboxyPept-like_regulatory"/>
</dbReference>
<evidence type="ECO:0000256" key="2">
    <source>
        <dbReference type="ARBA" id="ARBA00022448"/>
    </source>
</evidence>
<sequence length="894" mass="99421">MFKKIGFLAVLLVAVMSAFAQMGGGMSSGRFYGKIVDSKSGKGIEAASVQLISSKINPATGQKKDTIINGMLTRANGDFELESVPFMGSYKLYVTAMGFKEYEEKVSFLTPEIQKSLTEAIAKGSNPMEAFKKAVGGDFSKIAAMADKDLGNIKLEADASVLENVTVTATKSMQLAVDRKIFNVEKNLAASGGLAVDVLRQIPSLNVDIDGNVTVRNSTPTLFIDGRPTTLTIEQIPADAIQSVELITNPSAKYDASGGAASILNIILKKNRKSGYNGNLRAGIDSRWRPNFGGDINYRQGKLNFFASGMYGQRKSISESDIDTRYNATENSPTTFITQDVDGTNKGSFRFIRGGMDYFMNNRTSFTVGGNYMKGNFGNDEDNRQRYDSMYSPAKVEFGTRKTVSDGYFQNVGGSLGMKHNFAKTGHEITADVNYSQNKSEMNADYRNRRTDESGTPLYNDILQRTFGGSKSTYIVAQTDYANPITDKIKLEFGLRAQVRDFESNNYNAFYNYVTQKYEENASISSDYKFKDEVYAAYGTLTGKAGNLGYNVGLRAESSNYTGTLVRTNESIKVEYPIQLFPSAFLSYKVGDRSDVQFNYSRRVNRPNFFQLMPFINYDDPLNLRIGNAGLTPEFTNSFEANYSHQFNNFHNILLSGYYKRTNNLITNYQYKGLNPASGDSAIYNSYINADNSTRYGAEFTVRNQFTPKFDITTNLNVYHANITSINSQGESIDNGRWSFFGKMTITQRLGKNNEWTLQANGDYQGKTVVPVNTGGGMFRGPMGGGIQPAGSNGYVNPNYGLDLSVKRDIIKNKGGQGYQASVTLSVNDVFRTRIYDIVTSSDFFYQTLQRRRDPQVFRLQFNWRFGKVDATLFKRKNVKSGMDGMQDGMSNQQ</sequence>
<evidence type="ECO:0000256" key="1">
    <source>
        <dbReference type="ARBA" id="ARBA00004571"/>
    </source>
</evidence>
<comment type="caution">
    <text evidence="10">The sequence shown here is derived from an EMBL/GenBank/DDBJ whole genome shotgun (WGS) entry which is preliminary data.</text>
</comment>
<keyword evidence="10" id="KW-0675">Receptor</keyword>
<feature type="chain" id="PRO_5047216121" evidence="8">
    <location>
        <begin position="21"/>
        <end position="894"/>
    </location>
</feature>
<dbReference type="InterPro" id="IPR041700">
    <property type="entry name" value="OMP_b-brl_3"/>
</dbReference>
<keyword evidence="11" id="KW-1185">Reference proteome</keyword>
<reference evidence="10 11" key="1">
    <citation type="submission" date="2022-12" db="EMBL/GenBank/DDBJ databases">
        <title>Chitinophagaceae gen. sp. nov., a new member of the family Chitinophagaceae, isolated from soil in a chemical factory.</title>
        <authorList>
            <person name="Ke Z."/>
        </authorList>
    </citation>
    <scope>NUCLEOTIDE SEQUENCE [LARGE SCALE GENOMIC DNA]</scope>
    <source>
        <strain evidence="10 11">LY-5</strain>
    </source>
</reference>
<keyword evidence="5 8" id="KW-0732">Signal</keyword>
<organism evidence="10 11">
    <name type="scientific">Polluticaenibacter yanchengensis</name>
    <dbReference type="NCBI Taxonomy" id="3014562"/>
    <lineage>
        <taxon>Bacteria</taxon>
        <taxon>Pseudomonadati</taxon>
        <taxon>Bacteroidota</taxon>
        <taxon>Chitinophagia</taxon>
        <taxon>Chitinophagales</taxon>
        <taxon>Chitinophagaceae</taxon>
        <taxon>Polluticaenibacter</taxon>
    </lineage>
</organism>
<dbReference type="Gene3D" id="2.170.130.10">
    <property type="entry name" value="TonB-dependent receptor, plug domain"/>
    <property type="match status" value="1"/>
</dbReference>
<gene>
    <name evidence="10" type="ORF">O3P16_04875</name>
</gene>
<name>A0ABT4UIU7_9BACT</name>
<protein>
    <submittedName>
        <fullName evidence="10">TonB dependent receptor</fullName>
    </submittedName>
</protein>
<evidence type="ECO:0000256" key="6">
    <source>
        <dbReference type="ARBA" id="ARBA00023136"/>
    </source>
</evidence>
<dbReference type="Gene3D" id="2.60.40.1120">
    <property type="entry name" value="Carboxypeptidase-like, regulatory domain"/>
    <property type="match status" value="1"/>
</dbReference>
<proteinExistence type="predicted"/>
<dbReference type="EMBL" id="JAQGEF010000004">
    <property type="protein sequence ID" value="MDA3614128.1"/>
    <property type="molecule type" value="Genomic_DNA"/>
</dbReference>
<keyword evidence="7" id="KW-0998">Cell outer membrane</keyword>
<evidence type="ECO:0000256" key="5">
    <source>
        <dbReference type="ARBA" id="ARBA00022729"/>
    </source>
</evidence>
<accession>A0ABT4UIU7</accession>
<keyword evidence="3" id="KW-1134">Transmembrane beta strand</keyword>
<keyword evidence="4" id="KW-0812">Transmembrane</keyword>
<evidence type="ECO:0000256" key="4">
    <source>
        <dbReference type="ARBA" id="ARBA00022692"/>
    </source>
</evidence>
<dbReference type="Proteomes" id="UP001210231">
    <property type="component" value="Unassembled WGS sequence"/>
</dbReference>
<feature type="signal peptide" evidence="8">
    <location>
        <begin position="1"/>
        <end position="20"/>
    </location>
</feature>
<dbReference type="SUPFAM" id="SSF56935">
    <property type="entry name" value="Porins"/>
    <property type="match status" value="1"/>
</dbReference>
<keyword evidence="2" id="KW-0813">Transport</keyword>
<dbReference type="PANTHER" id="PTHR30069">
    <property type="entry name" value="TONB-DEPENDENT OUTER MEMBRANE RECEPTOR"/>
    <property type="match status" value="1"/>
</dbReference>
<evidence type="ECO:0000256" key="3">
    <source>
        <dbReference type="ARBA" id="ARBA00022452"/>
    </source>
</evidence>
<evidence type="ECO:0000259" key="9">
    <source>
        <dbReference type="Pfam" id="PF14905"/>
    </source>
</evidence>
<dbReference type="Gene3D" id="2.40.170.20">
    <property type="entry name" value="TonB-dependent receptor, beta-barrel domain"/>
    <property type="match status" value="1"/>
</dbReference>
<dbReference type="InterPro" id="IPR039426">
    <property type="entry name" value="TonB-dep_rcpt-like"/>
</dbReference>
<dbReference type="InterPro" id="IPR037066">
    <property type="entry name" value="Plug_dom_sf"/>
</dbReference>
<evidence type="ECO:0000313" key="11">
    <source>
        <dbReference type="Proteomes" id="UP001210231"/>
    </source>
</evidence>
<evidence type="ECO:0000313" key="10">
    <source>
        <dbReference type="EMBL" id="MDA3614128.1"/>
    </source>
</evidence>